<dbReference type="EMBL" id="SNSC02000023">
    <property type="protein sequence ID" value="TID14307.1"/>
    <property type="molecule type" value="Genomic_DNA"/>
</dbReference>
<dbReference type="PANTHER" id="PTHR33112:SF14">
    <property type="entry name" value="HETEROKARYON INCOMPATIBILITY DOMAIN-CONTAINING PROTEIN"/>
    <property type="match status" value="1"/>
</dbReference>
<evidence type="ECO:0000313" key="4">
    <source>
        <dbReference type="Proteomes" id="UP000298493"/>
    </source>
</evidence>
<evidence type="ECO:0000256" key="1">
    <source>
        <dbReference type="SAM" id="MobiDB-lite"/>
    </source>
</evidence>
<accession>A0A4Z1NFT9</accession>
<keyword evidence="4" id="KW-1185">Reference proteome</keyword>
<dbReference type="AlphaFoldDB" id="A0A4Z1NFT9"/>
<dbReference type="Pfam" id="PF06985">
    <property type="entry name" value="HET"/>
    <property type="match status" value="1"/>
</dbReference>
<feature type="domain" description="Heterokaryon incompatibility" evidence="2">
    <location>
        <begin position="385"/>
        <end position="503"/>
    </location>
</feature>
<comment type="caution">
    <text evidence="3">The sequence shown here is derived from an EMBL/GenBank/DDBJ whole genome shotgun (WGS) entry which is preliminary data.</text>
</comment>
<protein>
    <submittedName>
        <fullName evidence="3">HET-domain-containing protein</fullName>
    </submittedName>
</protein>
<dbReference type="PANTHER" id="PTHR33112">
    <property type="entry name" value="DOMAIN PROTEIN, PUTATIVE-RELATED"/>
    <property type="match status" value="1"/>
</dbReference>
<proteinExistence type="predicted"/>
<feature type="region of interest" description="Disordered" evidence="1">
    <location>
        <begin position="102"/>
        <end position="121"/>
    </location>
</feature>
<reference evidence="3 4" key="1">
    <citation type="submission" date="2019-04" db="EMBL/GenBank/DDBJ databases">
        <title>High contiguity whole genome sequence and gene annotation resource for two Venturia nashicola isolates.</title>
        <authorList>
            <person name="Prokchorchik M."/>
            <person name="Won K."/>
            <person name="Lee Y."/>
            <person name="Choi E.D."/>
            <person name="Segonzac C."/>
            <person name="Sohn K.H."/>
        </authorList>
    </citation>
    <scope>NUCLEOTIDE SEQUENCE [LARGE SCALE GENOMIC DNA]</scope>
    <source>
        <strain evidence="3 4">PRI2</strain>
    </source>
</reference>
<organism evidence="3 4">
    <name type="scientific">Venturia nashicola</name>
    <dbReference type="NCBI Taxonomy" id="86259"/>
    <lineage>
        <taxon>Eukaryota</taxon>
        <taxon>Fungi</taxon>
        <taxon>Dikarya</taxon>
        <taxon>Ascomycota</taxon>
        <taxon>Pezizomycotina</taxon>
        <taxon>Dothideomycetes</taxon>
        <taxon>Pleosporomycetidae</taxon>
        <taxon>Venturiales</taxon>
        <taxon>Venturiaceae</taxon>
        <taxon>Venturia</taxon>
    </lineage>
</organism>
<dbReference type="InterPro" id="IPR010730">
    <property type="entry name" value="HET"/>
</dbReference>
<gene>
    <name evidence="3" type="ORF">E6O75_ATG09386</name>
</gene>
<dbReference type="STRING" id="86259.A0A4Z1NFT9"/>
<evidence type="ECO:0000259" key="2">
    <source>
        <dbReference type="Pfam" id="PF06985"/>
    </source>
</evidence>
<name>A0A4Z1NFT9_9PEZI</name>
<dbReference type="Proteomes" id="UP000298493">
    <property type="component" value="Unassembled WGS sequence"/>
</dbReference>
<sequence>MWTGDKKINCFSMMVCLDDHRMAVHGEVINSIAAQVGLARRSQWIQLSQFPFILSDVIITMEHIESFVESASDLAPIQEDTSEYQAEGPASSIRPSVGVMAQQTSMSSDPIKPEESGDEPPISPLCKSCQRIDFALLRGPRTSEIPMIRDANIPDQYSYTKNSEVRLRKIVLGFLSDIKERIECSLCVLISQLISETGVYTEDCRAHSGARVICKADIGKETGIFRYPEKDADNNVKLFQLTITTHLEGHQSHDLDGSAHLYLDNRFLVCDYGSSLIQIGDDFQDPRSDVDMILFAGRMRPLQINLAWLRRWLEICEDEHQDTCSIMLSKDHESVMIVQMVRPSVLHELMSINSHPSRMPWIRFIDIEQRCVRTFRQRTLRDFRYIALSYVWGSPSKDSASLSLQLDSLTSLLLHTPGSLDRLDVPQTIVDVLDLAKALDIPYVWIDRLCICQDSIEDKTVQISKMHAIYNASFVTVIGAAGVDVSAGLPGLRQGTRHRIQQEVLVSPPCRHDCAVDHVHDRTGLSLLTALAPFIRTSNYMDGTVWNKRGNCSASSVPKTFVLTKIYPGWTMQERVLSRRNLIFTNELVQFVCSETKFTEEAYFEFPFPQFQSFERSSGELRLKSSVRVFTEPTDATERFWRDYGYFVEKFSLRTLSYAGDYHDAFAAITEALSVDAGEEFLWGLPISRFELALSWITFLGQDRREELTTLPMTDLKQQVSFPSWSWMGWVGQTHIIVGSDRLETETPTIRCYVHQNISDGVRLIEVAGISSKGTQLPEEMFWEPEKNRQVDLDVLRLHLPGLDTQLKYIPSHHIIFFWASHARFQVSTPSDGTEKLRLDEPDLGFICIDCHTVQQHLSGTDASVDNSAGKTSPPNILDAAGHVVGSLSRMDENFWKRGCYNEGLQDFIVVGRRHIAELGDEYPATLLVMQIERRDGIWYRLNMGEISESAWDTAVREWTLIALG</sequence>
<evidence type="ECO:0000313" key="3">
    <source>
        <dbReference type="EMBL" id="TID14307.1"/>
    </source>
</evidence>